<dbReference type="EMBL" id="BK014766">
    <property type="protein sequence ID" value="DAD74832.1"/>
    <property type="molecule type" value="Genomic_DNA"/>
</dbReference>
<name>A0A8S5LY58_9CAUD</name>
<protein>
    <submittedName>
        <fullName evidence="1">Baseplate wedge protein</fullName>
    </submittedName>
</protein>
<dbReference type="Pfam" id="PF25691">
    <property type="entry name" value="BW3TFN"/>
    <property type="match status" value="1"/>
</dbReference>
<dbReference type="InterPro" id="IPR058040">
    <property type="entry name" value="BW3TFN"/>
</dbReference>
<reference evidence="1" key="1">
    <citation type="journal article" date="2021" name="Proc. Natl. Acad. Sci. U.S.A.">
        <title>A Catalog of Tens of Thousands of Viruses from Human Metagenomes Reveals Hidden Associations with Chronic Diseases.</title>
        <authorList>
            <person name="Tisza M.J."/>
            <person name="Buck C.B."/>
        </authorList>
    </citation>
    <scope>NUCLEOTIDE SEQUENCE</scope>
    <source>
        <strain evidence="1">Ctrnx29</strain>
    </source>
</reference>
<accession>A0A8S5LY58</accession>
<sequence>MSLATLTNTGRAAIASTIASRPLHLAWGTGDPAWDADDASLPSLVNATALTAEVGRRLATAVGYVEPDDEGDIVIPVATGSGTATNKRYKQVAGPTPYLYIRVNFNFEDASSAIIREVGVFMDTVTADGLPEGQRYFSPDEISDPGLLVAAEILTPAIARSPSVRQTVEFVLPI</sequence>
<proteinExistence type="predicted"/>
<evidence type="ECO:0000313" key="1">
    <source>
        <dbReference type="EMBL" id="DAD74832.1"/>
    </source>
</evidence>
<organism evidence="1">
    <name type="scientific">Myoviridae sp. ctrnx29</name>
    <dbReference type="NCBI Taxonomy" id="2826704"/>
    <lineage>
        <taxon>Viruses</taxon>
        <taxon>Duplodnaviria</taxon>
        <taxon>Heunggongvirae</taxon>
        <taxon>Uroviricota</taxon>
        <taxon>Caudoviricetes</taxon>
    </lineage>
</organism>